<dbReference type="EnsemblMetazoa" id="Aqu2.1.18477_001">
    <property type="protein sequence ID" value="Aqu2.1.18477_001"/>
    <property type="gene ID" value="Aqu2.1.18477"/>
</dbReference>
<feature type="region of interest" description="Disordered" evidence="1">
    <location>
        <begin position="81"/>
        <end position="103"/>
    </location>
</feature>
<dbReference type="AlphaFoldDB" id="A0A1X7TU97"/>
<proteinExistence type="predicted"/>
<evidence type="ECO:0000256" key="1">
    <source>
        <dbReference type="SAM" id="MobiDB-lite"/>
    </source>
</evidence>
<evidence type="ECO:0000313" key="2">
    <source>
        <dbReference type="EnsemblMetazoa" id="Aqu2.1.18477_001"/>
    </source>
</evidence>
<accession>A0A1X7TU97</accession>
<organism evidence="2">
    <name type="scientific">Amphimedon queenslandica</name>
    <name type="common">Sponge</name>
    <dbReference type="NCBI Taxonomy" id="400682"/>
    <lineage>
        <taxon>Eukaryota</taxon>
        <taxon>Metazoa</taxon>
        <taxon>Porifera</taxon>
        <taxon>Demospongiae</taxon>
        <taxon>Heteroscleromorpha</taxon>
        <taxon>Haplosclerida</taxon>
        <taxon>Niphatidae</taxon>
        <taxon>Amphimedon</taxon>
    </lineage>
</organism>
<name>A0A1X7TU97_AMPQE</name>
<reference evidence="2" key="1">
    <citation type="submission" date="2017-05" db="UniProtKB">
        <authorList>
            <consortium name="EnsemblMetazoa"/>
        </authorList>
    </citation>
    <scope>IDENTIFICATION</scope>
</reference>
<sequence>MGQLLSVLMAYEQVIIQMAQSHGAWGGSTTIRDFGQQMAAGMPLQWAEVKPFLMAATVLGGAASTPAMNLPTVFHMGSSEGGVCPGGPGQLSQNASNDKDISI</sequence>
<protein>
    <submittedName>
        <fullName evidence="2">Uncharacterized protein</fullName>
    </submittedName>
</protein>
<dbReference type="InParanoid" id="A0A1X7TU97"/>